<proteinExistence type="predicted"/>
<dbReference type="Proteomes" id="UP000823775">
    <property type="component" value="Unassembled WGS sequence"/>
</dbReference>
<comment type="caution">
    <text evidence="2">The sequence shown here is derived from an EMBL/GenBank/DDBJ whole genome shotgun (WGS) entry which is preliminary data.</text>
</comment>
<feature type="region of interest" description="Disordered" evidence="1">
    <location>
        <begin position="56"/>
        <end position="79"/>
    </location>
</feature>
<name>A0ABS8WP05_DATST</name>
<sequence length="133" mass="15510">MDQMRPKSGSKPIKYGMRHCELSTPYMGLTCLSQVSTYELQVSTYKMQAMTFNKKNSDRNARKAISSTKSKDKSKDTSVPTNVEESLHYCVEGMKPYYIKYQDDWAFMPEKSFHLPILKNEFPNINRQFDARD</sequence>
<reference evidence="2 3" key="1">
    <citation type="journal article" date="2021" name="BMC Genomics">
        <title>Datura genome reveals duplications of psychoactive alkaloid biosynthetic genes and high mutation rate following tissue culture.</title>
        <authorList>
            <person name="Rajewski A."/>
            <person name="Carter-House D."/>
            <person name="Stajich J."/>
            <person name="Litt A."/>
        </authorList>
    </citation>
    <scope>NUCLEOTIDE SEQUENCE [LARGE SCALE GENOMIC DNA]</scope>
    <source>
        <strain evidence="2">AR-01</strain>
    </source>
</reference>
<evidence type="ECO:0000313" key="3">
    <source>
        <dbReference type="Proteomes" id="UP000823775"/>
    </source>
</evidence>
<protein>
    <submittedName>
        <fullName evidence="2">Uncharacterized protein</fullName>
    </submittedName>
</protein>
<dbReference type="EMBL" id="JACEIK010008913">
    <property type="protein sequence ID" value="MCE3051766.1"/>
    <property type="molecule type" value="Genomic_DNA"/>
</dbReference>
<gene>
    <name evidence="2" type="ORF">HAX54_050760</name>
</gene>
<evidence type="ECO:0000256" key="1">
    <source>
        <dbReference type="SAM" id="MobiDB-lite"/>
    </source>
</evidence>
<evidence type="ECO:0000313" key="2">
    <source>
        <dbReference type="EMBL" id="MCE3051766.1"/>
    </source>
</evidence>
<organism evidence="2 3">
    <name type="scientific">Datura stramonium</name>
    <name type="common">Jimsonweed</name>
    <name type="synonym">Common thornapple</name>
    <dbReference type="NCBI Taxonomy" id="4076"/>
    <lineage>
        <taxon>Eukaryota</taxon>
        <taxon>Viridiplantae</taxon>
        <taxon>Streptophyta</taxon>
        <taxon>Embryophyta</taxon>
        <taxon>Tracheophyta</taxon>
        <taxon>Spermatophyta</taxon>
        <taxon>Magnoliopsida</taxon>
        <taxon>eudicotyledons</taxon>
        <taxon>Gunneridae</taxon>
        <taxon>Pentapetalae</taxon>
        <taxon>asterids</taxon>
        <taxon>lamiids</taxon>
        <taxon>Solanales</taxon>
        <taxon>Solanaceae</taxon>
        <taxon>Solanoideae</taxon>
        <taxon>Datureae</taxon>
        <taxon>Datura</taxon>
    </lineage>
</organism>
<accession>A0ABS8WP05</accession>
<keyword evidence="3" id="KW-1185">Reference proteome</keyword>